<proteinExistence type="predicted"/>
<dbReference type="InterPro" id="IPR015797">
    <property type="entry name" value="NUDIX_hydrolase-like_dom_sf"/>
</dbReference>
<dbReference type="Gene3D" id="3.90.79.10">
    <property type="entry name" value="Nucleoside Triphosphate Pyrophosphohydrolase"/>
    <property type="match status" value="1"/>
</dbReference>
<dbReference type="GO" id="GO:0010945">
    <property type="term" value="F:coenzyme A diphosphatase activity"/>
    <property type="evidence" value="ECO:0007669"/>
    <property type="project" value="InterPro"/>
</dbReference>
<protein>
    <recommendedName>
        <fullName evidence="2">Nudix hydrolase domain-containing protein</fullName>
    </recommendedName>
</protein>
<evidence type="ECO:0000259" key="2">
    <source>
        <dbReference type="PROSITE" id="PS51462"/>
    </source>
</evidence>
<dbReference type="OrthoDB" id="77989at2759"/>
<dbReference type="EMBL" id="ML119669">
    <property type="protein sequence ID" value="RPA82801.1"/>
    <property type="molecule type" value="Genomic_DNA"/>
</dbReference>
<reference evidence="3 4" key="1">
    <citation type="journal article" date="2018" name="Nat. Ecol. Evol.">
        <title>Pezizomycetes genomes reveal the molecular basis of ectomycorrhizal truffle lifestyle.</title>
        <authorList>
            <person name="Murat C."/>
            <person name="Payen T."/>
            <person name="Noel B."/>
            <person name="Kuo A."/>
            <person name="Morin E."/>
            <person name="Chen J."/>
            <person name="Kohler A."/>
            <person name="Krizsan K."/>
            <person name="Balestrini R."/>
            <person name="Da Silva C."/>
            <person name="Montanini B."/>
            <person name="Hainaut M."/>
            <person name="Levati E."/>
            <person name="Barry K.W."/>
            <person name="Belfiori B."/>
            <person name="Cichocki N."/>
            <person name="Clum A."/>
            <person name="Dockter R.B."/>
            <person name="Fauchery L."/>
            <person name="Guy J."/>
            <person name="Iotti M."/>
            <person name="Le Tacon F."/>
            <person name="Lindquist E.A."/>
            <person name="Lipzen A."/>
            <person name="Malagnac F."/>
            <person name="Mello A."/>
            <person name="Molinier V."/>
            <person name="Miyauchi S."/>
            <person name="Poulain J."/>
            <person name="Riccioni C."/>
            <person name="Rubini A."/>
            <person name="Sitrit Y."/>
            <person name="Splivallo R."/>
            <person name="Traeger S."/>
            <person name="Wang M."/>
            <person name="Zifcakova L."/>
            <person name="Wipf D."/>
            <person name="Zambonelli A."/>
            <person name="Paolocci F."/>
            <person name="Nowrousian M."/>
            <person name="Ottonello S."/>
            <person name="Baldrian P."/>
            <person name="Spatafora J.W."/>
            <person name="Henrissat B."/>
            <person name="Nagy L.G."/>
            <person name="Aury J.M."/>
            <person name="Wincker P."/>
            <person name="Grigoriev I.V."/>
            <person name="Bonfante P."/>
            <person name="Martin F.M."/>
        </authorList>
    </citation>
    <scope>NUCLEOTIDE SEQUENCE [LARGE SCALE GENOMIC DNA]</scope>
    <source>
        <strain evidence="3 4">RN42</strain>
    </source>
</reference>
<dbReference type="Pfam" id="PF00293">
    <property type="entry name" value="NUDIX"/>
    <property type="match status" value="1"/>
</dbReference>
<organism evidence="3 4">
    <name type="scientific">Ascobolus immersus RN42</name>
    <dbReference type="NCBI Taxonomy" id="1160509"/>
    <lineage>
        <taxon>Eukaryota</taxon>
        <taxon>Fungi</taxon>
        <taxon>Dikarya</taxon>
        <taxon>Ascomycota</taxon>
        <taxon>Pezizomycotina</taxon>
        <taxon>Pezizomycetes</taxon>
        <taxon>Pezizales</taxon>
        <taxon>Ascobolaceae</taxon>
        <taxon>Ascobolus</taxon>
    </lineage>
</organism>
<gene>
    <name evidence="3" type="ORF">BJ508DRAFT_413962</name>
</gene>
<evidence type="ECO:0000313" key="3">
    <source>
        <dbReference type="EMBL" id="RPA82801.1"/>
    </source>
</evidence>
<dbReference type="PANTHER" id="PTHR12992:SF44">
    <property type="entry name" value="NUDIX HYDROLASE DOMAIN-CONTAINING PROTEIN"/>
    <property type="match status" value="1"/>
</dbReference>
<accession>A0A3N4IF26</accession>
<keyword evidence="1" id="KW-1133">Transmembrane helix</keyword>
<dbReference type="AlphaFoldDB" id="A0A3N4IF26"/>
<evidence type="ECO:0000313" key="4">
    <source>
        <dbReference type="Proteomes" id="UP000275078"/>
    </source>
</evidence>
<dbReference type="Proteomes" id="UP000275078">
    <property type="component" value="Unassembled WGS sequence"/>
</dbReference>
<dbReference type="SUPFAM" id="SSF55811">
    <property type="entry name" value="Nudix"/>
    <property type="match status" value="1"/>
</dbReference>
<keyword evidence="1" id="KW-0472">Membrane</keyword>
<evidence type="ECO:0000256" key="1">
    <source>
        <dbReference type="SAM" id="Phobius"/>
    </source>
</evidence>
<dbReference type="InterPro" id="IPR000086">
    <property type="entry name" value="NUDIX_hydrolase_dom"/>
</dbReference>
<dbReference type="PANTHER" id="PTHR12992">
    <property type="entry name" value="NUDIX HYDROLASE"/>
    <property type="match status" value="1"/>
</dbReference>
<keyword evidence="4" id="KW-1185">Reference proteome</keyword>
<dbReference type="CDD" id="cd03426">
    <property type="entry name" value="NUDIX_CoAse_Nudt7"/>
    <property type="match status" value="1"/>
</dbReference>
<dbReference type="InterPro" id="IPR045121">
    <property type="entry name" value="CoAse"/>
</dbReference>
<keyword evidence="1" id="KW-0812">Transmembrane</keyword>
<sequence>MTTSFIPPLRHAIKNLLTDPAKPLEQPKGCSRRAAVAVVIRVQPNSSSPPPVNYFTPSRTDSAQSPLRAVEQFFEQDWVKAGEPEVLFIKRAARKGDRWNGHVAFPGGRFDEGDEWSRGTAVRECVEEVGLDLEAGEAIWAGEIGDRLISTAWGKVPLMVLAAHVFIYTSPTPPALKLQATEVASAHWIPISELTDPINKDNLYCDVAERLHSRWGDAMRYLIRLVVGKMCFGAVRLHWNDRSIESPLESKLSEEEIDGEAGEGAVVTLGSDPRADMLLWGITLGILIDLFTGFPAGEVPYLASHAPEFIYPNFTPWDIKMAVSAITWDLRTRNRKKFFIEDKQAVSSKTSTGSSAVGIRRPEGGLMRGLLDGYFIRVKWGIWGAILARVGVFGVTTWWAFGRKVTNRIG</sequence>
<name>A0A3N4IF26_ASCIM</name>
<dbReference type="PROSITE" id="PS51462">
    <property type="entry name" value="NUDIX"/>
    <property type="match status" value="1"/>
</dbReference>
<feature type="transmembrane region" description="Helical" evidence="1">
    <location>
        <begin position="380"/>
        <end position="401"/>
    </location>
</feature>
<dbReference type="STRING" id="1160509.A0A3N4IF26"/>
<feature type="domain" description="Nudix hydrolase" evidence="2">
    <location>
        <begin position="31"/>
        <end position="211"/>
    </location>
</feature>